<keyword evidence="2" id="KW-0416">Keratin</keyword>
<dbReference type="Proteomes" id="UP000550707">
    <property type="component" value="Unassembled WGS sequence"/>
</dbReference>
<evidence type="ECO:0000313" key="8">
    <source>
        <dbReference type="Proteomes" id="UP000550707"/>
    </source>
</evidence>
<name>A0A7J8FS93_MOLMO</name>
<gene>
    <name evidence="7" type="ORF">HJG59_008388</name>
</gene>
<dbReference type="InterPro" id="IPR039008">
    <property type="entry name" value="IF_rod_dom"/>
</dbReference>
<evidence type="ECO:0000256" key="4">
    <source>
        <dbReference type="ARBA" id="ARBA00023054"/>
    </source>
</evidence>
<dbReference type="GO" id="GO:0045095">
    <property type="term" value="C:keratin filament"/>
    <property type="evidence" value="ECO:0007669"/>
    <property type="project" value="TreeGrafter"/>
</dbReference>
<keyword evidence="4 5" id="KW-0175">Coiled coil</keyword>
<evidence type="ECO:0000256" key="2">
    <source>
        <dbReference type="ARBA" id="ARBA00022744"/>
    </source>
</evidence>
<dbReference type="GO" id="GO:0045104">
    <property type="term" value="P:intermediate filament cytoskeleton organization"/>
    <property type="evidence" value="ECO:0007669"/>
    <property type="project" value="TreeGrafter"/>
</dbReference>
<accession>A0A7J8FS93</accession>
<sequence length="131" mass="14847">MAGKGGLAGIEGTQSKKDTMQCLNDNLASYLERVRSLEADNLRLEIKILEHLEKKGPQVRDWGHYFKTIKDLMAQFFANSVDNAHIVLQVDNACLAADDFRVKYEMVLAMCQFVESDINGFRKVIDYNSIT</sequence>
<dbReference type="EMBL" id="JACASF010000011">
    <property type="protein sequence ID" value="KAF6450516.1"/>
    <property type="molecule type" value="Genomic_DNA"/>
</dbReference>
<dbReference type="InterPro" id="IPR002957">
    <property type="entry name" value="Keratin_I"/>
</dbReference>
<proteinExistence type="predicted"/>
<evidence type="ECO:0000256" key="1">
    <source>
        <dbReference type="ARBA" id="ARBA00022553"/>
    </source>
</evidence>
<keyword evidence="8" id="KW-1185">Reference proteome</keyword>
<evidence type="ECO:0000259" key="6">
    <source>
        <dbReference type="PROSITE" id="PS51842"/>
    </source>
</evidence>
<protein>
    <recommendedName>
        <fullName evidence="6">IF rod domain-containing protein</fullName>
    </recommendedName>
</protein>
<keyword evidence="1" id="KW-0597">Phosphoprotein</keyword>
<comment type="caution">
    <text evidence="7">The sequence shown here is derived from an EMBL/GenBank/DDBJ whole genome shotgun (WGS) entry which is preliminary data.</text>
</comment>
<evidence type="ECO:0000313" key="7">
    <source>
        <dbReference type="EMBL" id="KAF6450516.1"/>
    </source>
</evidence>
<reference evidence="7 8" key="1">
    <citation type="journal article" date="2020" name="Nature">
        <title>Six reference-quality genomes reveal evolution of bat adaptations.</title>
        <authorList>
            <person name="Jebb D."/>
            <person name="Huang Z."/>
            <person name="Pippel M."/>
            <person name="Hughes G.M."/>
            <person name="Lavrichenko K."/>
            <person name="Devanna P."/>
            <person name="Winkler S."/>
            <person name="Jermiin L.S."/>
            <person name="Skirmuntt E.C."/>
            <person name="Katzourakis A."/>
            <person name="Burkitt-Gray L."/>
            <person name="Ray D.A."/>
            <person name="Sullivan K.A.M."/>
            <person name="Roscito J.G."/>
            <person name="Kirilenko B.M."/>
            <person name="Davalos L.M."/>
            <person name="Corthals A.P."/>
            <person name="Power M.L."/>
            <person name="Jones G."/>
            <person name="Ransome R.D."/>
            <person name="Dechmann D.K.N."/>
            <person name="Locatelli A.G."/>
            <person name="Puechmaille S.J."/>
            <person name="Fedrigo O."/>
            <person name="Jarvis E.D."/>
            <person name="Hiller M."/>
            <person name="Vernes S.C."/>
            <person name="Myers E.W."/>
            <person name="Teeling E.C."/>
        </authorList>
    </citation>
    <scope>NUCLEOTIDE SEQUENCE [LARGE SCALE GENOMIC DNA]</scope>
    <source>
        <strain evidence="7">MMolMol1</strain>
        <tissue evidence="7">Muscle</tissue>
    </source>
</reference>
<feature type="coiled-coil region" evidence="5">
    <location>
        <begin position="20"/>
        <end position="54"/>
    </location>
</feature>
<dbReference type="Pfam" id="PF00038">
    <property type="entry name" value="Filament"/>
    <property type="match status" value="1"/>
</dbReference>
<keyword evidence="3" id="KW-0403">Intermediate filament</keyword>
<dbReference type="GO" id="GO:0005198">
    <property type="term" value="F:structural molecule activity"/>
    <property type="evidence" value="ECO:0007669"/>
    <property type="project" value="InterPro"/>
</dbReference>
<dbReference type="SUPFAM" id="SSF64593">
    <property type="entry name" value="Intermediate filament protein, coiled coil region"/>
    <property type="match status" value="1"/>
</dbReference>
<dbReference type="PRINTS" id="PR01248">
    <property type="entry name" value="TYPE1KERATIN"/>
</dbReference>
<dbReference type="InParanoid" id="A0A7J8FS93"/>
<dbReference type="Gene3D" id="1.20.5.1160">
    <property type="entry name" value="Vasodilator-stimulated phosphoprotein"/>
    <property type="match status" value="1"/>
</dbReference>
<feature type="domain" description="IF rod" evidence="6">
    <location>
        <begin position="16"/>
        <end position="131"/>
    </location>
</feature>
<dbReference type="PANTHER" id="PTHR23239">
    <property type="entry name" value="INTERMEDIATE FILAMENT"/>
    <property type="match status" value="1"/>
</dbReference>
<evidence type="ECO:0000256" key="5">
    <source>
        <dbReference type="SAM" id="Coils"/>
    </source>
</evidence>
<dbReference type="PROSITE" id="PS51842">
    <property type="entry name" value="IF_ROD_2"/>
    <property type="match status" value="1"/>
</dbReference>
<dbReference type="AlphaFoldDB" id="A0A7J8FS93"/>
<dbReference type="PANTHER" id="PTHR23239:SF349">
    <property type="entry name" value="KERATIN, TYPE I CYTOSKELETAL 18"/>
    <property type="match status" value="1"/>
</dbReference>
<evidence type="ECO:0000256" key="3">
    <source>
        <dbReference type="ARBA" id="ARBA00022754"/>
    </source>
</evidence>
<organism evidence="7 8">
    <name type="scientific">Molossus molossus</name>
    <name type="common">Pallas' mastiff bat</name>
    <name type="synonym">Vespertilio molossus</name>
    <dbReference type="NCBI Taxonomy" id="27622"/>
    <lineage>
        <taxon>Eukaryota</taxon>
        <taxon>Metazoa</taxon>
        <taxon>Chordata</taxon>
        <taxon>Craniata</taxon>
        <taxon>Vertebrata</taxon>
        <taxon>Euteleostomi</taxon>
        <taxon>Mammalia</taxon>
        <taxon>Eutheria</taxon>
        <taxon>Laurasiatheria</taxon>
        <taxon>Chiroptera</taxon>
        <taxon>Yangochiroptera</taxon>
        <taxon>Molossidae</taxon>
        <taxon>Molossus</taxon>
    </lineage>
</organism>